<dbReference type="InterPro" id="IPR054491">
    <property type="entry name" value="MGH1-like_GH"/>
</dbReference>
<dbReference type="GO" id="GO:0005975">
    <property type="term" value="P:carbohydrate metabolic process"/>
    <property type="evidence" value="ECO:0007669"/>
    <property type="project" value="InterPro"/>
</dbReference>
<dbReference type="Gene3D" id="1.50.10.10">
    <property type="match status" value="1"/>
</dbReference>
<evidence type="ECO:0000259" key="3">
    <source>
        <dbReference type="Pfam" id="PF22422"/>
    </source>
</evidence>
<dbReference type="InterPro" id="IPR012341">
    <property type="entry name" value="6hp_glycosidase-like_sf"/>
</dbReference>
<dbReference type="Proteomes" id="UP000033874">
    <property type="component" value="Unassembled WGS sequence"/>
</dbReference>
<dbReference type="RefSeq" id="WP_046763799.1">
    <property type="nucleotide sequence ID" value="NZ_LBIC01000005.1"/>
</dbReference>
<name>A0A0M3APN8_9SPHN</name>
<feature type="domain" description="Putative glycogen debranching enzyme N-terminal" evidence="2">
    <location>
        <begin position="46"/>
        <end position="240"/>
    </location>
</feature>
<dbReference type="EMBL" id="LBIC01000005">
    <property type="protein sequence ID" value="KKW91790.1"/>
    <property type="molecule type" value="Genomic_DNA"/>
</dbReference>
<reference evidence="4 5" key="1">
    <citation type="submission" date="2015-04" db="EMBL/GenBank/DDBJ databases">
        <title>Genome sequence of aromatic hydrocarbons-degrading Sphingobium chungbukense DJ77.</title>
        <authorList>
            <person name="Kim Y.-C."/>
            <person name="Chae J.-C."/>
        </authorList>
    </citation>
    <scope>NUCLEOTIDE SEQUENCE [LARGE SCALE GENOMIC DNA]</scope>
    <source>
        <strain evidence="4 5">DJ77</strain>
    </source>
</reference>
<gene>
    <name evidence="4" type="ORF">YP76_11760</name>
</gene>
<comment type="caution">
    <text evidence="4">The sequence shown here is derived from an EMBL/GenBank/DDBJ whole genome shotgun (WGS) entry which is preliminary data.</text>
</comment>
<dbReference type="SUPFAM" id="SSF48208">
    <property type="entry name" value="Six-hairpin glycosidases"/>
    <property type="match status" value="1"/>
</dbReference>
<dbReference type="Pfam" id="PF14742">
    <property type="entry name" value="GDE_N_bis"/>
    <property type="match status" value="1"/>
</dbReference>
<accession>A0A0M3APN8</accession>
<keyword evidence="5" id="KW-1185">Reference proteome</keyword>
<organism evidence="4 5">
    <name type="scientific">Sphingobium chungbukense</name>
    <dbReference type="NCBI Taxonomy" id="56193"/>
    <lineage>
        <taxon>Bacteria</taxon>
        <taxon>Pseudomonadati</taxon>
        <taxon>Pseudomonadota</taxon>
        <taxon>Alphaproteobacteria</taxon>
        <taxon>Sphingomonadales</taxon>
        <taxon>Sphingomonadaceae</taxon>
        <taxon>Sphingobium</taxon>
    </lineage>
</organism>
<feature type="domain" description="Mannosylglycerate hydrolase MGH1-like glycoside hydrolase" evidence="3">
    <location>
        <begin position="323"/>
        <end position="628"/>
    </location>
</feature>
<dbReference type="Pfam" id="PF22422">
    <property type="entry name" value="MGH1-like_GH"/>
    <property type="match status" value="1"/>
</dbReference>
<protein>
    <submittedName>
        <fullName evidence="4">Amylo-alpha-1,6-glucosidase</fullName>
    </submittedName>
</protein>
<dbReference type="AlphaFoldDB" id="A0A0M3APN8"/>
<proteinExistence type="predicted"/>
<sequence>MSVTQQAPSTDTQAPGIGPAPNLSKAQTQFFIPATASLHERRPRTLKHGDSFAVFDHSGDAIAGAGSPEGLYFRDTRHLSHLYLTVNGMRPILLSSALRDDNSLLICDLANPDFIGDDGRVAVEHDLIHLRRTRFLWNDAVYERITIRNFDKEERRIGVAIAFAADFADLFEIRGTTRLRRGAMLEPEIGTAEVRLRYLGRDECERQTLLQFDPVPRNLSESAADFDISLLPGQRCAIFMRLCCEGSPPVAQLPKQFLQALRGKMQEDRATRMRGGSVGSSNQLFNEVTRRSGADIAMLSTNTPFGPYPYAGIPWFSTVFGRDAIITALQTLWLDPDISRAVLGYLAAHQATAFDAASDAEPGKILHEVRHGEMAELGEVPFRHYYGSIDSTPLFIMLAGAYLQRTGDLAFLDGIRPNILAALDWIDLHGDRDQDGFVEYGRFTDQGLVNQGWKDSHDSVFHADGTIAQGPIALAEVQAYVHGAWTSAAVLFAAWGDETKASLFADRAAGLRDHFDAAFFDAELGTYVLALDGGKRRCRVRSSNAGHVLFTGLALEERTESVVRTLMAPASFSGWGVRTIASTEARYNPMSYHNGSIWPHDNALIAAGFSRYGYRREARQIFEGLFAAATYVDLMRLPELFCGFPRRRSQGPTFYPVACSPQAWSAATPLSLIQSCLGLRIDAAARKVKLENPELPDFLNDLMLHNLPVGPTRLTIALERLAGTVVARRVGEPDDIDLFVAY</sequence>
<dbReference type="STRING" id="56193.YP76_11760"/>
<dbReference type="PATRIC" id="fig|56193.3.peg.2444"/>
<feature type="compositionally biased region" description="Polar residues" evidence="1">
    <location>
        <begin position="1"/>
        <end position="13"/>
    </location>
</feature>
<evidence type="ECO:0000313" key="4">
    <source>
        <dbReference type="EMBL" id="KKW91790.1"/>
    </source>
</evidence>
<evidence type="ECO:0000259" key="2">
    <source>
        <dbReference type="Pfam" id="PF14742"/>
    </source>
</evidence>
<evidence type="ECO:0000256" key="1">
    <source>
        <dbReference type="SAM" id="MobiDB-lite"/>
    </source>
</evidence>
<feature type="region of interest" description="Disordered" evidence="1">
    <location>
        <begin position="1"/>
        <end position="20"/>
    </location>
</feature>
<evidence type="ECO:0000313" key="5">
    <source>
        <dbReference type="Proteomes" id="UP000033874"/>
    </source>
</evidence>
<dbReference type="InterPro" id="IPR032856">
    <property type="entry name" value="GDE_N_bis"/>
</dbReference>
<dbReference type="InterPro" id="IPR008928">
    <property type="entry name" value="6-hairpin_glycosidase_sf"/>
</dbReference>